<dbReference type="InterPro" id="IPR007048">
    <property type="entry name" value="IraD/Gp25-like"/>
</dbReference>
<reference evidence="2" key="1">
    <citation type="submission" date="2013-03" db="EMBL/GenBank/DDBJ databases">
        <title>Genome Sequence of the Profundibacterium mesophilum strain KAUST100406-0324T from Red Sea, a novel genus in the family Rhodobacteraceae.</title>
        <authorList>
            <person name="Essack M."/>
            <person name="Alam I."/>
            <person name="Lafi F."/>
            <person name="Alawi W."/>
            <person name="Kamanu F."/>
            <person name="Al-Suwailem A."/>
            <person name="Lee O.O."/>
            <person name="Xu Y."/>
            <person name="Bajic V."/>
            <person name="Qian P.-Y."/>
            <person name="Archer J."/>
        </authorList>
    </citation>
    <scope>NUCLEOTIDE SEQUENCE</scope>
    <source>
        <strain evidence="2">KAUST100406-0324</strain>
    </source>
</reference>
<dbReference type="EMBL" id="APKE01000012">
    <property type="protein sequence ID" value="KAF0676737.1"/>
    <property type="molecule type" value="Genomic_DNA"/>
</dbReference>
<evidence type="ECO:0000313" key="3">
    <source>
        <dbReference type="Proteomes" id="UP000698242"/>
    </source>
</evidence>
<dbReference type="AlphaFoldDB" id="A0A921TDY6"/>
<evidence type="ECO:0000313" key="2">
    <source>
        <dbReference type="EMBL" id="KAF0676737.1"/>
    </source>
</evidence>
<name>A0A921TDY6_9RHOB</name>
<comment type="caution">
    <text evidence="2">The sequence shown here is derived from an EMBL/GenBank/DDBJ whole genome shotgun (WGS) entry which is preliminary data.</text>
</comment>
<accession>A0A921TDY6</accession>
<dbReference type="OrthoDB" id="9802846at2"/>
<dbReference type="SUPFAM" id="SSF160719">
    <property type="entry name" value="gpW/gp25-like"/>
    <property type="match status" value="1"/>
</dbReference>
<organism evidence="2 3">
    <name type="scientific">Profundibacterium mesophilum KAUST100406-0324</name>
    <dbReference type="NCBI Taxonomy" id="1037889"/>
    <lineage>
        <taxon>Bacteria</taxon>
        <taxon>Pseudomonadati</taxon>
        <taxon>Pseudomonadota</taxon>
        <taxon>Alphaproteobacteria</taxon>
        <taxon>Rhodobacterales</taxon>
        <taxon>Roseobacteraceae</taxon>
        <taxon>Profundibacterium</taxon>
    </lineage>
</organism>
<dbReference type="Gene3D" id="3.10.450.40">
    <property type="match status" value="1"/>
</dbReference>
<dbReference type="Proteomes" id="UP000698242">
    <property type="component" value="Unassembled WGS sequence"/>
</dbReference>
<sequence length="124" mass="13000">MSGMDRITGRALDADAHLAQSIADILGTPLGTLVMRRDYGSTLPDLIDAPINGETFVDVVQASAEALAAWEPRITLERVQILAASPGRAELRLDVSRAAAPIALDITVDLDPLRAARAAAGGRS</sequence>
<gene>
    <name evidence="2" type="ORF">PMES_00924</name>
</gene>
<protein>
    <submittedName>
        <fullName evidence="2">Bacteriophage baseplate assembly protein W</fullName>
    </submittedName>
</protein>
<feature type="domain" description="IraD/Gp25-like" evidence="1">
    <location>
        <begin position="15"/>
        <end position="95"/>
    </location>
</feature>
<proteinExistence type="predicted"/>
<dbReference type="Pfam" id="PF04965">
    <property type="entry name" value="GPW_gp25"/>
    <property type="match status" value="1"/>
</dbReference>
<evidence type="ECO:0000259" key="1">
    <source>
        <dbReference type="Pfam" id="PF04965"/>
    </source>
</evidence>
<keyword evidence="3" id="KW-1185">Reference proteome</keyword>
<dbReference type="RefSeq" id="WP_159964343.1">
    <property type="nucleotide sequence ID" value="NZ_APKE01000012.1"/>
</dbReference>